<proteinExistence type="predicted"/>
<dbReference type="Proteomes" id="UP001277761">
    <property type="component" value="Unassembled WGS sequence"/>
</dbReference>
<dbReference type="Gene3D" id="3.50.50.60">
    <property type="entry name" value="FAD/NAD(P)-binding domain"/>
    <property type="match status" value="2"/>
</dbReference>
<dbReference type="SUPFAM" id="SSF51905">
    <property type="entry name" value="FAD/NAD(P)-binding domain"/>
    <property type="match status" value="1"/>
</dbReference>
<dbReference type="EMBL" id="JAXAVX010000001">
    <property type="protein sequence ID" value="MDX8150723.1"/>
    <property type="molecule type" value="Genomic_DNA"/>
</dbReference>
<dbReference type="PRINTS" id="PR00420">
    <property type="entry name" value="RNGMNOXGNASE"/>
</dbReference>
<name>A0ABU4VII8_9ACTN</name>
<keyword evidence="2" id="KW-1185">Reference proteome</keyword>
<accession>A0ABU4VII8</accession>
<evidence type="ECO:0000313" key="1">
    <source>
        <dbReference type="EMBL" id="MDX8150723.1"/>
    </source>
</evidence>
<dbReference type="Pfam" id="PF13450">
    <property type="entry name" value="NAD_binding_8"/>
    <property type="match status" value="1"/>
</dbReference>
<protein>
    <submittedName>
        <fullName evidence="1">NAD(P)/FAD-dependent oxidoreductase</fullName>
    </submittedName>
</protein>
<evidence type="ECO:0000313" key="2">
    <source>
        <dbReference type="Proteomes" id="UP001277761"/>
    </source>
</evidence>
<reference evidence="1 2" key="1">
    <citation type="submission" date="2023-11" db="EMBL/GenBank/DDBJ databases">
        <authorList>
            <person name="Xu M."/>
            <person name="Jiang T."/>
        </authorList>
    </citation>
    <scope>NUCLEOTIDE SEQUENCE [LARGE SCALE GENOMIC DNA]</scope>
    <source>
        <strain evidence="1 2">SD</strain>
    </source>
</reference>
<dbReference type="PANTHER" id="PTHR10668:SF105">
    <property type="entry name" value="DEHYDROGENASE-RELATED"/>
    <property type="match status" value="1"/>
</dbReference>
<organism evidence="1 2">
    <name type="scientific">Patulibacter brassicae</name>
    <dbReference type="NCBI Taxonomy" id="1705717"/>
    <lineage>
        <taxon>Bacteria</taxon>
        <taxon>Bacillati</taxon>
        <taxon>Actinomycetota</taxon>
        <taxon>Thermoleophilia</taxon>
        <taxon>Solirubrobacterales</taxon>
        <taxon>Patulibacteraceae</taxon>
        <taxon>Patulibacter</taxon>
    </lineage>
</organism>
<comment type="caution">
    <text evidence="1">The sequence shown here is derived from an EMBL/GenBank/DDBJ whole genome shotgun (WGS) entry which is preliminary data.</text>
</comment>
<dbReference type="PANTHER" id="PTHR10668">
    <property type="entry name" value="PHYTOENE DEHYDROGENASE"/>
    <property type="match status" value="1"/>
</dbReference>
<dbReference type="RefSeq" id="WP_319952867.1">
    <property type="nucleotide sequence ID" value="NZ_JAXAVX010000001.1"/>
</dbReference>
<dbReference type="InterPro" id="IPR036188">
    <property type="entry name" value="FAD/NAD-bd_sf"/>
</dbReference>
<sequence length="471" mass="50279">MTRAVVVGSGPNGLAAAVTLAASGIDVTVLEAAERIGGGTRTSELTLPGLLHDECSAAHPLAVENGFTERFDLAAHGLTWRWAEVEYSHPLDGGRGAAALRSVEETAAGLGADGRAWRSLFGWLTDHFDRIAPAVTQPMTKLPRHPLAMARFGAQAGLPAAVLLQRLRTVEGRALLAGTIAHALRPFNTLFSAAVGVTLGTAAHRYGWPVAEGGSRAITDAMASLLRSHGGRIETGVEVTSLDELDRPDVVLFDTAPEAAARIAGDRIPPRVARALRRYRHGPATFKVEFAVREGIPWTHEPTRRAGTVHVSGDAREVATVERQIWRGEMPERPYVLLCQQYLADPTRSRGDLHPIYAYAHVPTGWTGDATAAIEAQIERYAPGFRERIEARDVRTVAQTVAYNRNFVGGDTITGANDARQMIARPRPALDPYALGADGLFLCSAATPPGAGAHGMCGYNAANSALRRLAA</sequence>
<gene>
    <name evidence="1" type="ORF">SK069_03880</name>
</gene>